<evidence type="ECO:0000256" key="1">
    <source>
        <dbReference type="ARBA" id="ARBA00004236"/>
    </source>
</evidence>
<sequence>MKNRTSTSLTRLRRLLPMGLLAAWIAVPAHAQDAFLQLGEKLATQGDCVACHTAPGGKPFAGGLAIHSPLGTIYSSNITPSKTAGIGNYSLQQFAAAVREGVRGDGAHLYPAMPYTSYAKITDQDMAALYAYFMKGVKPVDAKATPTALPFPFNIRLSMAFWNAIYLDRKPLQAAPGMSADAARGQYLGIALEHCDTCHTPRDFMMGEKSGQALAGASLGTWYAPNITSDPVSGIGGWSVDELVSYLKTGQAPGKAQAAGPMQEAIDHSLRHLDDQDLRDIALWLKSTSPVRDPADSKPAFAWGQVNDQLATIRGQALPDDKNAMSGPQLYDAYCSSCHRPAGEGSGDGLPSLFHNTTLGHDTADNVVMAMLNGVDRGGYSENVLMPAFGGNLSDAQITTLANFLLKSWGRPDVQVSQARVAELRAGGAPSPLLSLARYGMIAGGIVVLLLIAMLARRRRR</sequence>
<dbReference type="Proteomes" id="UP000005234">
    <property type="component" value="Chromosome"/>
</dbReference>
<dbReference type="STRING" id="767434.Fraau_0214"/>
<keyword evidence="10 13" id="KW-0472">Membrane</keyword>
<evidence type="ECO:0000259" key="15">
    <source>
        <dbReference type="PROSITE" id="PS51007"/>
    </source>
</evidence>
<dbReference type="InterPro" id="IPR009056">
    <property type="entry name" value="Cyt_c-like_dom"/>
</dbReference>
<comment type="subcellular location">
    <subcellularLocation>
        <location evidence="1">Cell membrane</location>
    </subcellularLocation>
</comment>
<dbReference type="PANTHER" id="PTHR35008:SF8">
    <property type="entry name" value="ALCOHOL DEHYDROGENASE CYTOCHROME C SUBUNIT"/>
    <property type="match status" value="1"/>
</dbReference>
<reference evidence="16" key="1">
    <citation type="submission" date="2012-02" db="EMBL/GenBank/DDBJ databases">
        <title>The complete genome of Frateuria aurantia DSM 6220.</title>
        <authorList>
            <consortium name="US DOE Joint Genome Institute (JGI-PGF)"/>
            <person name="Lucas S."/>
            <person name="Copeland A."/>
            <person name="Lapidus A."/>
            <person name="Glavina del Rio T."/>
            <person name="Dalin E."/>
            <person name="Tice H."/>
            <person name="Bruce D."/>
            <person name="Goodwin L."/>
            <person name="Pitluck S."/>
            <person name="Peters L."/>
            <person name="Ovchinnikova G."/>
            <person name="Teshima H."/>
            <person name="Kyrpides N."/>
            <person name="Mavromatis K."/>
            <person name="Ivanova N."/>
            <person name="Brettin T."/>
            <person name="Detter J.C."/>
            <person name="Han C."/>
            <person name="Larimer F."/>
            <person name="Land M."/>
            <person name="Hauser L."/>
            <person name="Markowitz V."/>
            <person name="Cheng J.-F."/>
            <person name="Hugenholtz P."/>
            <person name="Woyke T."/>
            <person name="Wu D."/>
            <person name="Brambilla E."/>
            <person name="Klenk H.-P."/>
            <person name="Eisen J.A."/>
        </authorList>
    </citation>
    <scope>NUCLEOTIDE SEQUENCE</scope>
    <source>
        <strain evidence="16">DSM 6220</strain>
    </source>
</reference>
<evidence type="ECO:0000256" key="9">
    <source>
        <dbReference type="ARBA" id="ARBA00023004"/>
    </source>
</evidence>
<dbReference type="InterPro" id="IPR036909">
    <property type="entry name" value="Cyt_c-like_dom_sf"/>
</dbReference>
<dbReference type="InterPro" id="IPR014353">
    <property type="entry name" value="Membr-bd_ADH_cyt_c"/>
</dbReference>
<keyword evidence="9 12" id="KW-0408">Iron</keyword>
<dbReference type="SUPFAM" id="SSF46626">
    <property type="entry name" value="Cytochrome c"/>
    <property type="match status" value="3"/>
</dbReference>
<feature type="binding site" description="covalent" evidence="11">
    <location>
        <position position="48"/>
    </location>
    <ligand>
        <name>heme c</name>
        <dbReference type="ChEBI" id="CHEBI:61717"/>
        <label>1</label>
    </ligand>
</feature>
<dbReference type="AlphaFoldDB" id="H8L1I3"/>
<dbReference type="GO" id="GO:0016614">
    <property type="term" value="F:oxidoreductase activity, acting on CH-OH group of donors"/>
    <property type="evidence" value="ECO:0007669"/>
    <property type="project" value="InterPro"/>
</dbReference>
<feature type="binding site" description="covalent" evidence="11">
    <location>
        <position position="51"/>
    </location>
    <ligand>
        <name>heme c</name>
        <dbReference type="ChEBI" id="CHEBI:61717"/>
        <label>1</label>
    </ligand>
</feature>
<keyword evidence="17" id="KW-1185">Reference proteome</keyword>
<proteinExistence type="predicted"/>
<evidence type="ECO:0000313" key="17">
    <source>
        <dbReference type="Proteomes" id="UP000005234"/>
    </source>
</evidence>
<feature type="binding site" description="axial binding residue" evidence="12">
    <location>
        <position position="199"/>
    </location>
    <ligand>
        <name>heme c</name>
        <dbReference type="ChEBI" id="CHEBI:61717"/>
        <label>2</label>
    </ligand>
    <ligandPart>
        <name>Fe</name>
        <dbReference type="ChEBI" id="CHEBI:18248"/>
    </ligandPart>
</feature>
<dbReference type="Pfam" id="PF00034">
    <property type="entry name" value="Cytochrom_C"/>
    <property type="match status" value="1"/>
</dbReference>
<protein>
    <submittedName>
        <fullName evidence="16">Cytochrome c, mono-and diheme variants family</fullName>
    </submittedName>
</protein>
<dbReference type="InterPro" id="IPR008168">
    <property type="entry name" value="Cyt_C_IC"/>
</dbReference>
<organism evidence="16 17">
    <name type="scientific">Frateuria aurantia (strain ATCC 33424 / DSM 6220 / KCTC 2777 / LMG 1558 / NBRC 3245 / NCIMB 13370)</name>
    <name type="common">Acetobacter aurantius</name>
    <dbReference type="NCBI Taxonomy" id="767434"/>
    <lineage>
        <taxon>Bacteria</taxon>
        <taxon>Pseudomonadati</taxon>
        <taxon>Pseudomonadota</taxon>
        <taxon>Gammaproteobacteria</taxon>
        <taxon>Lysobacterales</taxon>
        <taxon>Rhodanobacteraceae</taxon>
        <taxon>Frateuria</taxon>
    </lineage>
</organism>
<feature type="domain" description="Cytochrome c" evidence="15">
    <location>
        <begin position="322"/>
        <end position="409"/>
    </location>
</feature>
<keyword evidence="6 14" id="KW-0732">Signal</keyword>
<feature type="binding site" description="covalent" evidence="11">
    <location>
        <position position="195"/>
    </location>
    <ligand>
        <name>heme c</name>
        <dbReference type="ChEBI" id="CHEBI:61717"/>
        <label>2</label>
    </ligand>
</feature>
<feature type="binding site" description="covalent" evidence="11">
    <location>
        <position position="338"/>
    </location>
    <ligand>
        <name>heme c</name>
        <dbReference type="ChEBI" id="CHEBI:61717"/>
        <label>3</label>
    </ligand>
</feature>
<keyword evidence="13" id="KW-0812">Transmembrane</keyword>
<evidence type="ECO:0000256" key="14">
    <source>
        <dbReference type="SAM" id="SignalP"/>
    </source>
</evidence>
<dbReference type="InterPro" id="IPR051459">
    <property type="entry name" value="Cytochrome_c-type_DH"/>
</dbReference>
<evidence type="ECO:0000313" key="16">
    <source>
        <dbReference type="EMBL" id="AFC84711.1"/>
    </source>
</evidence>
<keyword evidence="13" id="KW-1133">Transmembrane helix</keyword>
<dbReference type="KEGG" id="fau:Fraau_0214"/>
<dbReference type="eggNOG" id="COG2010">
    <property type="taxonomic scope" value="Bacteria"/>
</dbReference>
<name>H8L1I3_FRAAD</name>
<dbReference type="GO" id="GO:0020037">
    <property type="term" value="F:heme binding"/>
    <property type="evidence" value="ECO:0007669"/>
    <property type="project" value="InterPro"/>
</dbReference>
<dbReference type="Pfam" id="PF13442">
    <property type="entry name" value="Cytochrome_CBB3"/>
    <property type="match status" value="1"/>
</dbReference>
<evidence type="ECO:0000256" key="2">
    <source>
        <dbReference type="ARBA" id="ARBA00022448"/>
    </source>
</evidence>
<accession>H8L1I3</accession>
<dbReference type="PRINTS" id="PR00605">
    <property type="entry name" value="CYTCHROMECIC"/>
</dbReference>
<dbReference type="GO" id="GO:0009055">
    <property type="term" value="F:electron transfer activity"/>
    <property type="evidence" value="ECO:0007669"/>
    <property type="project" value="InterPro"/>
</dbReference>
<evidence type="ECO:0000256" key="12">
    <source>
        <dbReference type="PIRSR" id="PIRSR000018-51"/>
    </source>
</evidence>
<keyword evidence="8" id="KW-0249">Electron transport</keyword>
<evidence type="ECO:0000256" key="7">
    <source>
        <dbReference type="ARBA" id="ARBA00022737"/>
    </source>
</evidence>
<dbReference type="GO" id="GO:0005886">
    <property type="term" value="C:plasma membrane"/>
    <property type="evidence" value="ECO:0007669"/>
    <property type="project" value="UniProtKB-SubCell"/>
</dbReference>
<keyword evidence="7" id="KW-0677">Repeat</keyword>
<keyword evidence="5 12" id="KW-0479">Metal-binding</keyword>
<evidence type="ECO:0000256" key="11">
    <source>
        <dbReference type="PIRSR" id="PIRSR000018-50"/>
    </source>
</evidence>
<evidence type="ECO:0000256" key="6">
    <source>
        <dbReference type="ARBA" id="ARBA00022729"/>
    </source>
</evidence>
<feature type="domain" description="Cytochrome c" evidence="15">
    <location>
        <begin position="180"/>
        <end position="289"/>
    </location>
</feature>
<comment type="cofactor">
    <cofactor evidence="11">
        <name>heme c</name>
        <dbReference type="ChEBI" id="CHEBI:61717"/>
    </cofactor>
    <text evidence="11">Binds 3 heme c groups covalently per subunit.</text>
</comment>
<feature type="binding site" description="axial binding residue" evidence="12">
    <location>
        <position position="339"/>
    </location>
    <ligand>
        <name>heme c</name>
        <dbReference type="ChEBI" id="CHEBI:61717"/>
        <label>3</label>
    </ligand>
    <ligandPart>
        <name>Fe</name>
        <dbReference type="ChEBI" id="CHEBI:18248"/>
    </ligandPart>
</feature>
<dbReference type="EMBL" id="CP003350">
    <property type="protein sequence ID" value="AFC84711.1"/>
    <property type="molecule type" value="Genomic_DNA"/>
</dbReference>
<dbReference type="GO" id="GO:0005506">
    <property type="term" value="F:iron ion binding"/>
    <property type="evidence" value="ECO:0007669"/>
    <property type="project" value="InterPro"/>
</dbReference>
<evidence type="ECO:0000256" key="3">
    <source>
        <dbReference type="ARBA" id="ARBA00022475"/>
    </source>
</evidence>
<feature type="domain" description="Cytochrome c" evidence="15">
    <location>
        <begin position="34"/>
        <end position="137"/>
    </location>
</feature>
<evidence type="ECO:0000256" key="4">
    <source>
        <dbReference type="ARBA" id="ARBA00022617"/>
    </source>
</evidence>
<dbReference type="OrthoDB" id="9811281at2"/>
<evidence type="ECO:0000256" key="8">
    <source>
        <dbReference type="ARBA" id="ARBA00022982"/>
    </source>
</evidence>
<feature type="binding site" description="covalent" evidence="11">
    <location>
        <position position="335"/>
    </location>
    <ligand>
        <name>heme c</name>
        <dbReference type="ChEBI" id="CHEBI:61717"/>
        <label>3</label>
    </ligand>
</feature>
<evidence type="ECO:0000256" key="13">
    <source>
        <dbReference type="SAM" id="Phobius"/>
    </source>
</evidence>
<feature type="binding site" description="covalent" evidence="11">
    <location>
        <position position="198"/>
    </location>
    <ligand>
        <name>heme c</name>
        <dbReference type="ChEBI" id="CHEBI:61717"/>
        <label>2</label>
    </ligand>
</feature>
<dbReference type="PROSITE" id="PS51007">
    <property type="entry name" value="CYTC"/>
    <property type="match status" value="3"/>
</dbReference>
<dbReference type="RefSeq" id="WP_014401717.1">
    <property type="nucleotide sequence ID" value="NC_017033.1"/>
</dbReference>
<feature type="signal peptide" evidence="14">
    <location>
        <begin position="1"/>
        <end position="31"/>
    </location>
</feature>
<dbReference type="HOGENOM" id="CLU_028594_0_0_6"/>
<evidence type="ECO:0000256" key="10">
    <source>
        <dbReference type="ARBA" id="ARBA00023136"/>
    </source>
</evidence>
<dbReference type="PANTHER" id="PTHR35008">
    <property type="entry name" value="BLL4482 PROTEIN-RELATED"/>
    <property type="match status" value="1"/>
</dbReference>
<dbReference type="Gene3D" id="1.10.760.10">
    <property type="entry name" value="Cytochrome c-like domain"/>
    <property type="match status" value="3"/>
</dbReference>
<feature type="transmembrane region" description="Helical" evidence="13">
    <location>
        <begin position="436"/>
        <end position="456"/>
    </location>
</feature>
<dbReference type="PIRSF" id="PIRSF000018">
    <property type="entry name" value="Mb_ADH_cyt_c"/>
    <property type="match status" value="1"/>
</dbReference>
<feature type="chain" id="PRO_5003614830" evidence="14">
    <location>
        <begin position="32"/>
        <end position="461"/>
    </location>
</feature>
<evidence type="ECO:0000256" key="5">
    <source>
        <dbReference type="ARBA" id="ARBA00022723"/>
    </source>
</evidence>
<keyword evidence="3" id="KW-1003">Cell membrane</keyword>
<feature type="binding site" description="axial binding residue" evidence="12">
    <location>
        <position position="52"/>
    </location>
    <ligand>
        <name>heme c</name>
        <dbReference type="ChEBI" id="CHEBI:61717"/>
        <label>1</label>
    </ligand>
    <ligandPart>
        <name>Fe</name>
        <dbReference type="ChEBI" id="CHEBI:18248"/>
    </ligandPart>
</feature>
<keyword evidence="2" id="KW-0813">Transport</keyword>
<keyword evidence="4 11" id="KW-0349">Heme</keyword>
<gene>
    <name evidence="16" type="ordered locus">Fraau_0214</name>
</gene>